<evidence type="ECO:0000256" key="1">
    <source>
        <dbReference type="ARBA" id="ARBA00004651"/>
    </source>
</evidence>
<keyword evidence="11" id="KW-1185">Reference proteome</keyword>
<comment type="subcellular location">
    <subcellularLocation>
        <location evidence="1">Cell membrane</location>
        <topology evidence="1">Multi-pass membrane protein</topology>
    </subcellularLocation>
</comment>
<sequence length="575" mass="64441">MQLLIRFTYPLVLIIVFTVFFFAGLDGPIVIDYDEGVYAEVSREMYLGGEILIPRLNDSDFFEKPPLLYWLQMLGYDLFGITSLGARAGNALCGLLLVLVVYFGARRPLGDRTALYAALILGSSIISVYLARIAMTDMALTLFLTLCLTISWRGVERELQQRSGAPLFWLGCLFAGLAMLSKGAIGALFPLLTAVCYLFSIRRPGLLWKQSWLLPGGSILILVGFSWYLGLGFFHPEGFSFMRELFVEHHLSRFTAPMEGHSGPFYFYLIVLLVGFAPWFAFLPQALTTAPLTNHQAPADRFLRLFVIFSGLVFIFFSVAATKLPNYILPALPGLAVALAVLFNRDQEAAHPIWRWSAWLSATTILVLGLLFLAVPVVFPYLHEMLGKDARKAPILAEGARLGWSPWLLGAVFLVSAYLVFRVRAQRQRRVLFETLLVVSLLISGALLHIGIPFFDRLMNAPLARIARLADDLSPETEKIVLYAIDDRPSINFVSGRFTDRLAERDHQRLPDLFPPSAKRVGITTVYYRQRLHSLGIATDELARDGGYVLFRIATQTMSDSSANETHQETVEQKR</sequence>
<keyword evidence="6 8" id="KW-1133">Transmembrane helix</keyword>
<dbReference type="Proteomes" id="UP000830055">
    <property type="component" value="Chromosome"/>
</dbReference>
<reference evidence="10 11" key="1">
    <citation type="submission" date="2022-01" db="EMBL/GenBank/DDBJ databases">
        <title>Desulfofustis limnae sp. nov., a novel mesophilic sulfate-reducing bacterium isolated from marsh soil.</title>
        <authorList>
            <person name="Watanabe M."/>
            <person name="Takahashi A."/>
            <person name="Kojima H."/>
            <person name="Fukui M."/>
        </authorList>
    </citation>
    <scope>NUCLEOTIDE SEQUENCE [LARGE SCALE GENOMIC DNA]</scope>
    <source>
        <strain evidence="10 11">PPLL</strain>
    </source>
</reference>
<dbReference type="RefSeq" id="WP_284152854.1">
    <property type="nucleotide sequence ID" value="NZ_AP025516.1"/>
</dbReference>
<feature type="transmembrane region" description="Helical" evidence="8">
    <location>
        <begin position="356"/>
        <end position="382"/>
    </location>
</feature>
<evidence type="ECO:0000256" key="5">
    <source>
        <dbReference type="ARBA" id="ARBA00022692"/>
    </source>
</evidence>
<protein>
    <submittedName>
        <fullName evidence="10">Dolichyl-phosphate-mannose--protein mannosyltransferase</fullName>
    </submittedName>
</protein>
<feature type="transmembrane region" description="Helical" evidence="8">
    <location>
        <begin position="302"/>
        <end position="321"/>
    </location>
</feature>
<feature type="transmembrane region" description="Helical" evidence="8">
    <location>
        <begin position="167"/>
        <end position="200"/>
    </location>
</feature>
<dbReference type="InterPro" id="IPR038731">
    <property type="entry name" value="RgtA/B/C-like"/>
</dbReference>
<organism evidence="10 11">
    <name type="scientific">Desulfofustis limnaeus</name>
    <dbReference type="NCBI Taxonomy" id="2740163"/>
    <lineage>
        <taxon>Bacteria</taxon>
        <taxon>Pseudomonadati</taxon>
        <taxon>Thermodesulfobacteriota</taxon>
        <taxon>Desulfobulbia</taxon>
        <taxon>Desulfobulbales</taxon>
        <taxon>Desulfocapsaceae</taxon>
        <taxon>Desulfofustis</taxon>
    </lineage>
</organism>
<feature type="transmembrane region" description="Helical" evidence="8">
    <location>
        <begin position="7"/>
        <end position="25"/>
    </location>
</feature>
<proteinExistence type="predicted"/>
<evidence type="ECO:0000256" key="8">
    <source>
        <dbReference type="SAM" id="Phobius"/>
    </source>
</evidence>
<evidence type="ECO:0000256" key="7">
    <source>
        <dbReference type="ARBA" id="ARBA00023136"/>
    </source>
</evidence>
<keyword evidence="5 8" id="KW-0812">Transmembrane</keyword>
<dbReference type="PANTHER" id="PTHR33908:SF3">
    <property type="entry name" value="UNDECAPRENYL PHOSPHATE-ALPHA-4-AMINO-4-DEOXY-L-ARABINOSE ARABINOSYL TRANSFERASE"/>
    <property type="match status" value="1"/>
</dbReference>
<evidence type="ECO:0000259" key="9">
    <source>
        <dbReference type="Pfam" id="PF13231"/>
    </source>
</evidence>
<keyword evidence="7 8" id="KW-0472">Membrane</keyword>
<keyword evidence="4" id="KW-0808">Transferase</keyword>
<feature type="transmembrane region" description="Helical" evidence="8">
    <location>
        <begin position="113"/>
        <end position="131"/>
    </location>
</feature>
<evidence type="ECO:0000313" key="10">
    <source>
        <dbReference type="EMBL" id="BDD85719.1"/>
    </source>
</evidence>
<feature type="transmembrane region" description="Helical" evidence="8">
    <location>
        <begin position="265"/>
        <end position="282"/>
    </location>
</feature>
<dbReference type="InterPro" id="IPR050297">
    <property type="entry name" value="LipidA_mod_glycosyltrf_83"/>
</dbReference>
<evidence type="ECO:0000256" key="4">
    <source>
        <dbReference type="ARBA" id="ARBA00022679"/>
    </source>
</evidence>
<dbReference type="Pfam" id="PF13231">
    <property type="entry name" value="PMT_2"/>
    <property type="match status" value="1"/>
</dbReference>
<evidence type="ECO:0000313" key="11">
    <source>
        <dbReference type="Proteomes" id="UP000830055"/>
    </source>
</evidence>
<accession>A0ABN6M123</accession>
<dbReference type="GO" id="GO:0016757">
    <property type="term" value="F:glycosyltransferase activity"/>
    <property type="evidence" value="ECO:0007669"/>
    <property type="project" value="UniProtKB-KW"/>
</dbReference>
<evidence type="ECO:0000256" key="3">
    <source>
        <dbReference type="ARBA" id="ARBA00022676"/>
    </source>
</evidence>
<name>A0ABN6M123_9BACT</name>
<feature type="transmembrane region" description="Helical" evidence="8">
    <location>
        <begin position="433"/>
        <end position="455"/>
    </location>
</feature>
<keyword evidence="3 10" id="KW-0328">Glycosyltransferase</keyword>
<dbReference type="EMBL" id="AP025516">
    <property type="protein sequence ID" value="BDD85719.1"/>
    <property type="molecule type" value="Genomic_DNA"/>
</dbReference>
<evidence type="ECO:0000256" key="6">
    <source>
        <dbReference type="ARBA" id="ARBA00022989"/>
    </source>
</evidence>
<feature type="domain" description="Glycosyltransferase RgtA/B/C/D-like" evidence="9">
    <location>
        <begin position="64"/>
        <end position="226"/>
    </location>
</feature>
<evidence type="ECO:0000256" key="2">
    <source>
        <dbReference type="ARBA" id="ARBA00022475"/>
    </source>
</evidence>
<dbReference type="PANTHER" id="PTHR33908">
    <property type="entry name" value="MANNOSYLTRANSFERASE YKCB-RELATED"/>
    <property type="match status" value="1"/>
</dbReference>
<gene>
    <name evidence="10" type="ORF">DPPLL_00840</name>
</gene>
<feature type="transmembrane region" description="Helical" evidence="8">
    <location>
        <begin position="212"/>
        <end position="234"/>
    </location>
</feature>
<feature type="transmembrane region" description="Helical" evidence="8">
    <location>
        <begin position="327"/>
        <end position="344"/>
    </location>
</feature>
<keyword evidence="2" id="KW-1003">Cell membrane</keyword>
<feature type="transmembrane region" description="Helical" evidence="8">
    <location>
        <begin position="402"/>
        <end position="421"/>
    </location>
</feature>